<evidence type="ECO:0000256" key="3">
    <source>
        <dbReference type="ARBA" id="ARBA00023136"/>
    </source>
</evidence>
<feature type="transmembrane region" description="Helical" evidence="4">
    <location>
        <begin position="37"/>
        <end position="65"/>
    </location>
</feature>
<dbReference type="SUPFAM" id="SSF90123">
    <property type="entry name" value="ABC transporter transmembrane region"/>
    <property type="match status" value="1"/>
</dbReference>
<dbReference type="Gene3D" id="1.20.1560.10">
    <property type="entry name" value="ABC transporter type 1, transmembrane domain"/>
    <property type="match status" value="1"/>
</dbReference>
<dbReference type="GO" id="GO:0016020">
    <property type="term" value="C:membrane"/>
    <property type="evidence" value="ECO:0007669"/>
    <property type="project" value="InterPro"/>
</dbReference>
<organism evidence="5 6">
    <name type="scientific">Antrodiella citrinella</name>
    <dbReference type="NCBI Taxonomy" id="2447956"/>
    <lineage>
        <taxon>Eukaryota</taxon>
        <taxon>Fungi</taxon>
        <taxon>Dikarya</taxon>
        <taxon>Basidiomycota</taxon>
        <taxon>Agaricomycotina</taxon>
        <taxon>Agaricomycetes</taxon>
        <taxon>Polyporales</taxon>
        <taxon>Steccherinaceae</taxon>
        <taxon>Antrodiella</taxon>
    </lineage>
</organism>
<keyword evidence="1 4" id="KW-0812">Transmembrane</keyword>
<evidence type="ECO:0000256" key="1">
    <source>
        <dbReference type="ARBA" id="ARBA00022692"/>
    </source>
</evidence>
<proteinExistence type="predicted"/>
<accession>A0A4S4M0E3</accession>
<dbReference type="OrthoDB" id="2958419at2759"/>
<comment type="caution">
    <text evidence="5">The sequence shown here is derived from an EMBL/GenBank/DDBJ whole genome shotgun (WGS) entry which is preliminary data.</text>
</comment>
<sequence>MRWHAVTPQGRMFDRFSKDVVTVETSLANTLRSVNSWLAAPVASVFTVIVILPLFVPLAVIIGLITARSLAIGYLDCGCDLLV</sequence>
<dbReference type="EMBL" id="SGPM01000755">
    <property type="protein sequence ID" value="THH16180.1"/>
    <property type="molecule type" value="Genomic_DNA"/>
</dbReference>
<evidence type="ECO:0000313" key="6">
    <source>
        <dbReference type="Proteomes" id="UP000308730"/>
    </source>
</evidence>
<gene>
    <name evidence="5" type="ORF">EUX98_g9345</name>
</gene>
<evidence type="ECO:0000256" key="4">
    <source>
        <dbReference type="SAM" id="Phobius"/>
    </source>
</evidence>
<dbReference type="InterPro" id="IPR036640">
    <property type="entry name" value="ABC1_TM_sf"/>
</dbReference>
<dbReference type="GO" id="GO:0005524">
    <property type="term" value="F:ATP binding"/>
    <property type="evidence" value="ECO:0007669"/>
    <property type="project" value="InterPro"/>
</dbReference>
<keyword evidence="2 4" id="KW-1133">Transmembrane helix</keyword>
<evidence type="ECO:0000313" key="5">
    <source>
        <dbReference type="EMBL" id="THH16180.1"/>
    </source>
</evidence>
<keyword evidence="3 4" id="KW-0472">Membrane</keyword>
<evidence type="ECO:0008006" key="7">
    <source>
        <dbReference type="Google" id="ProtNLM"/>
    </source>
</evidence>
<name>A0A4S4M0E3_9APHY</name>
<dbReference type="AlphaFoldDB" id="A0A4S4M0E3"/>
<evidence type="ECO:0000256" key="2">
    <source>
        <dbReference type="ARBA" id="ARBA00022989"/>
    </source>
</evidence>
<dbReference type="Proteomes" id="UP000308730">
    <property type="component" value="Unassembled WGS sequence"/>
</dbReference>
<protein>
    <recommendedName>
        <fullName evidence="7">ABC transmembrane type-1 domain-containing protein</fullName>
    </recommendedName>
</protein>
<keyword evidence="6" id="KW-1185">Reference proteome</keyword>
<reference evidence="5 6" key="1">
    <citation type="submission" date="2019-02" db="EMBL/GenBank/DDBJ databases">
        <title>Genome sequencing of the rare red list fungi Antrodiella citrinella (Flaviporus citrinellus).</title>
        <authorList>
            <person name="Buettner E."/>
            <person name="Kellner H."/>
        </authorList>
    </citation>
    <scope>NUCLEOTIDE SEQUENCE [LARGE SCALE GENOMIC DNA]</scope>
    <source>
        <strain evidence="5 6">DSM 108506</strain>
    </source>
</reference>